<proteinExistence type="predicted"/>
<dbReference type="AlphaFoldDB" id="A0A0Z8CJH6"/>
<accession>A0A0Z8CJH6</accession>
<dbReference type="Proteomes" id="UP000072530">
    <property type="component" value="Unassembled WGS sequence"/>
</dbReference>
<feature type="region of interest" description="Disordered" evidence="1">
    <location>
        <begin position="50"/>
        <end position="70"/>
    </location>
</feature>
<gene>
    <name evidence="2" type="ORF">ERS132393_00065</name>
</gene>
<name>A0A0Z8CJH6_STRSU</name>
<dbReference type="Gene3D" id="1.10.720.30">
    <property type="entry name" value="SAP domain"/>
    <property type="match status" value="1"/>
</dbReference>
<dbReference type="InterPro" id="IPR036361">
    <property type="entry name" value="SAP_dom_sf"/>
</dbReference>
<organism evidence="2 3">
    <name type="scientific">Streptococcus suis</name>
    <dbReference type="NCBI Taxonomy" id="1307"/>
    <lineage>
        <taxon>Bacteria</taxon>
        <taxon>Bacillati</taxon>
        <taxon>Bacillota</taxon>
        <taxon>Bacilli</taxon>
        <taxon>Lactobacillales</taxon>
        <taxon>Streptococcaceae</taxon>
        <taxon>Streptococcus</taxon>
    </lineage>
</organism>
<dbReference type="EMBL" id="FIGG01000001">
    <property type="protein sequence ID" value="CYU26428.1"/>
    <property type="molecule type" value="Genomic_DNA"/>
</dbReference>
<dbReference type="RefSeq" id="WP_079395927.1">
    <property type="nucleotide sequence ID" value="NZ_BCCW01000001.1"/>
</dbReference>
<protein>
    <submittedName>
        <fullName evidence="2">Phage protein</fullName>
    </submittedName>
</protein>
<evidence type="ECO:0000313" key="2">
    <source>
        <dbReference type="EMBL" id="CYU26428.1"/>
    </source>
</evidence>
<sequence length="103" mass="11326">MAYIVTKNILDSKDNNRLYEKGETYPRPDLTVSDNRIKELLGKGAIVSDGAEGDLSLEPKDEDNEKDPSAKELKAKLDELGIKYGSRASKDELKALLEGAEGE</sequence>
<reference evidence="2 3" key="1">
    <citation type="submission" date="2016-02" db="EMBL/GenBank/DDBJ databases">
        <authorList>
            <consortium name="Pathogen Informatics"/>
        </authorList>
    </citation>
    <scope>NUCLEOTIDE SEQUENCE [LARGE SCALE GENOMIC DNA]</scope>
    <source>
        <strain evidence="2 3">LSS31</strain>
    </source>
</reference>
<evidence type="ECO:0000313" key="3">
    <source>
        <dbReference type="Proteomes" id="UP000072530"/>
    </source>
</evidence>
<evidence type="ECO:0000256" key="1">
    <source>
        <dbReference type="SAM" id="MobiDB-lite"/>
    </source>
</evidence>